<name>A0AAE0ZZG3_9GAST</name>
<evidence type="ECO:0000313" key="2">
    <source>
        <dbReference type="Proteomes" id="UP001283361"/>
    </source>
</evidence>
<keyword evidence="2" id="KW-1185">Reference proteome</keyword>
<dbReference type="EMBL" id="JAWDGP010003058">
    <property type="protein sequence ID" value="KAK3777816.1"/>
    <property type="molecule type" value="Genomic_DNA"/>
</dbReference>
<accession>A0AAE0ZZG3</accession>
<gene>
    <name evidence="1" type="ORF">RRG08_038065</name>
</gene>
<evidence type="ECO:0000313" key="1">
    <source>
        <dbReference type="EMBL" id="KAK3777816.1"/>
    </source>
</evidence>
<protein>
    <submittedName>
        <fullName evidence="1">Uncharacterized protein</fullName>
    </submittedName>
</protein>
<sequence>MSTVLPYIVENGGRKSLPLSSRHEDPSKFCVLYAPSSHHWRLGETSKASIITSPGERFVERIEDMAADPRPKGAELYVVGLKTRKPAPHVYDYSGKTAGKKTTKPNISHYSANSRPMRRVYTMILQRT</sequence>
<dbReference type="AlphaFoldDB" id="A0AAE0ZZG3"/>
<proteinExistence type="predicted"/>
<dbReference type="Proteomes" id="UP001283361">
    <property type="component" value="Unassembled WGS sequence"/>
</dbReference>
<reference evidence="1" key="1">
    <citation type="journal article" date="2023" name="G3 (Bethesda)">
        <title>A reference genome for the long-term kleptoplast-retaining sea slug Elysia crispata morphotype clarki.</title>
        <authorList>
            <person name="Eastman K.E."/>
            <person name="Pendleton A.L."/>
            <person name="Shaikh M.A."/>
            <person name="Suttiyut T."/>
            <person name="Ogas R."/>
            <person name="Tomko P."/>
            <person name="Gavelis G."/>
            <person name="Widhalm J.R."/>
            <person name="Wisecaver J.H."/>
        </authorList>
    </citation>
    <scope>NUCLEOTIDE SEQUENCE</scope>
    <source>
        <strain evidence="1">ECLA1</strain>
    </source>
</reference>
<comment type="caution">
    <text evidence="1">The sequence shown here is derived from an EMBL/GenBank/DDBJ whole genome shotgun (WGS) entry which is preliminary data.</text>
</comment>
<organism evidence="1 2">
    <name type="scientific">Elysia crispata</name>
    <name type="common">lettuce slug</name>
    <dbReference type="NCBI Taxonomy" id="231223"/>
    <lineage>
        <taxon>Eukaryota</taxon>
        <taxon>Metazoa</taxon>
        <taxon>Spiralia</taxon>
        <taxon>Lophotrochozoa</taxon>
        <taxon>Mollusca</taxon>
        <taxon>Gastropoda</taxon>
        <taxon>Heterobranchia</taxon>
        <taxon>Euthyneura</taxon>
        <taxon>Panpulmonata</taxon>
        <taxon>Sacoglossa</taxon>
        <taxon>Placobranchoidea</taxon>
        <taxon>Plakobranchidae</taxon>
        <taxon>Elysia</taxon>
    </lineage>
</organism>